<dbReference type="PROSITE" id="PS51257">
    <property type="entry name" value="PROKAR_LIPOPROTEIN"/>
    <property type="match status" value="1"/>
</dbReference>
<evidence type="ECO:0000313" key="11">
    <source>
        <dbReference type="EMBL" id="TYP79062.1"/>
    </source>
</evidence>
<dbReference type="GO" id="GO:0009847">
    <property type="term" value="P:spore germination"/>
    <property type="evidence" value="ECO:0007669"/>
    <property type="project" value="InterPro"/>
</dbReference>
<keyword evidence="6" id="KW-0564">Palmitate</keyword>
<keyword evidence="7" id="KW-0449">Lipoprotein</keyword>
<keyword evidence="5 8" id="KW-0472">Membrane</keyword>
<evidence type="ECO:0000259" key="10">
    <source>
        <dbReference type="Pfam" id="PF25198"/>
    </source>
</evidence>
<name>A0A5S5CH65_9BACL</name>
<keyword evidence="12" id="KW-1185">Reference proteome</keyword>
<evidence type="ECO:0000256" key="7">
    <source>
        <dbReference type="ARBA" id="ARBA00023288"/>
    </source>
</evidence>
<gene>
    <name evidence="11" type="ORF">BCM02_101177</name>
</gene>
<comment type="subcellular location">
    <subcellularLocation>
        <location evidence="1">Membrane</location>
        <topology evidence="1">Lipid-anchor</topology>
    </subcellularLocation>
</comment>
<evidence type="ECO:0000256" key="3">
    <source>
        <dbReference type="ARBA" id="ARBA00022544"/>
    </source>
</evidence>
<evidence type="ECO:0000256" key="8">
    <source>
        <dbReference type="SAM" id="Phobius"/>
    </source>
</evidence>
<organism evidence="11 12">
    <name type="scientific">Paenibacillus methanolicus</name>
    <dbReference type="NCBI Taxonomy" id="582686"/>
    <lineage>
        <taxon>Bacteria</taxon>
        <taxon>Bacillati</taxon>
        <taxon>Bacillota</taxon>
        <taxon>Bacilli</taxon>
        <taxon>Bacillales</taxon>
        <taxon>Paenibacillaceae</taxon>
        <taxon>Paenibacillus</taxon>
    </lineage>
</organism>
<evidence type="ECO:0000256" key="6">
    <source>
        <dbReference type="ARBA" id="ARBA00023139"/>
    </source>
</evidence>
<protein>
    <submittedName>
        <fullName evidence="11">Ger(X)C family germination protein</fullName>
    </submittedName>
</protein>
<keyword evidence="3" id="KW-0309">Germination</keyword>
<dbReference type="RefSeq" id="WP_187433941.1">
    <property type="nucleotide sequence ID" value="NZ_VNHS01000001.1"/>
</dbReference>
<evidence type="ECO:0000256" key="2">
    <source>
        <dbReference type="ARBA" id="ARBA00007886"/>
    </source>
</evidence>
<proteinExistence type="inferred from homology"/>
<dbReference type="PANTHER" id="PTHR35789">
    <property type="entry name" value="SPORE GERMINATION PROTEIN B3"/>
    <property type="match status" value="1"/>
</dbReference>
<sequence length="462" mass="50900">MMVATLRKGIGTVMFLLLTTGCWDRVEINDLSIVTGAGVDLADDGQLELSMQVFVTKQSKAGTEGSGSVASQTIVRTVKGKNMADATSKMQELLPRRVFWGHDEVFVIGESFARKDINATLDYFIRHPSPRERANVFVAEGKAKALLEWQPEIERESSEALREMTKSYTGLNVNMLQLQQLLIGPTRTAALPLVKMNMFKGNKTGYIHGSAIIKKGRMTGRITGTDTRSILWFKNEMRNATVTVTPEGAEEPISVFLNKNKASITPSISKSKWSAKLSIQSEGLVAENPNPLNLMEPKNMSKLVQAVEAEVSSAFIPSSGEPSGKMPISSVSRMRSAGSIRGSGARRRRIGIRSFPPSKLRLTRNAKSFARASSPGIHQVLQRKSENRRMMNLLYILGLSGLGALNALLEWKRASGRERVALMGLILLAWVLAALVILFPQLPDPYETTSSLFKPLAKWLRK</sequence>
<comment type="similarity">
    <text evidence="2">Belongs to the GerABKC lipoprotein family.</text>
</comment>
<feature type="transmembrane region" description="Helical" evidence="8">
    <location>
        <begin position="390"/>
        <end position="409"/>
    </location>
</feature>
<dbReference type="Proteomes" id="UP000323257">
    <property type="component" value="Unassembled WGS sequence"/>
</dbReference>
<evidence type="ECO:0000256" key="1">
    <source>
        <dbReference type="ARBA" id="ARBA00004635"/>
    </source>
</evidence>
<accession>A0A5S5CH65</accession>
<feature type="transmembrane region" description="Helical" evidence="8">
    <location>
        <begin position="421"/>
        <end position="442"/>
    </location>
</feature>
<dbReference type="GO" id="GO:0016020">
    <property type="term" value="C:membrane"/>
    <property type="evidence" value="ECO:0007669"/>
    <property type="project" value="UniProtKB-SubCell"/>
</dbReference>
<keyword evidence="8" id="KW-1133">Transmembrane helix</keyword>
<feature type="domain" description="Spore germination protein N-terminal" evidence="10">
    <location>
        <begin position="24"/>
        <end position="195"/>
    </location>
</feature>
<dbReference type="Gene3D" id="3.30.300.210">
    <property type="entry name" value="Nutrient germinant receptor protein C, domain 3"/>
    <property type="match status" value="1"/>
</dbReference>
<dbReference type="NCBIfam" id="TIGR02887">
    <property type="entry name" value="spore_ger_x_C"/>
    <property type="match status" value="1"/>
</dbReference>
<evidence type="ECO:0000256" key="4">
    <source>
        <dbReference type="ARBA" id="ARBA00022729"/>
    </source>
</evidence>
<evidence type="ECO:0000313" key="12">
    <source>
        <dbReference type="Proteomes" id="UP000323257"/>
    </source>
</evidence>
<dbReference type="AlphaFoldDB" id="A0A5S5CH65"/>
<keyword evidence="8" id="KW-0812">Transmembrane</keyword>
<dbReference type="PANTHER" id="PTHR35789:SF1">
    <property type="entry name" value="SPORE GERMINATION PROTEIN B3"/>
    <property type="match status" value="1"/>
</dbReference>
<keyword evidence="4" id="KW-0732">Signal</keyword>
<dbReference type="InterPro" id="IPR046953">
    <property type="entry name" value="Spore_GerAC-like_C"/>
</dbReference>
<dbReference type="InterPro" id="IPR008844">
    <property type="entry name" value="Spore_GerAC-like"/>
</dbReference>
<dbReference type="EMBL" id="VNHS01000001">
    <property type="protein sequence ID" value="TYP79062.1"/>
    <property type="molecule type" value="Genomic_DNA"/>
</dbReference>
<evidence type="ECO:0000259" key="9">
    <source>
        <dbReference type="Pfam" id="PF05504"/>
    </source>
</evidence>
<evidence type="ECO:0000256" key="5">
    <source>
        <dbReference type="ARBA" id="ARBA00023136"/>
    </source>
</evidence>
<feature type="domain" description="Spore germination GerAC-like C-terminal" evidence="9">
    <location>
        <begin position="209"/>
        <end position="313"/>
    </location>
</feature>
<comment type="caution">
    <text evidence="11">The sequence shown here is derived from an EMBL/GenBank/DDBJ whole genome shotgun (WGS) entry which is preliminary data.</text>
</comment>
<dbReference type="Gene3D" id="6.20.190.10">
    <property type="entry name" value="Nutrient germinant receptor protein C, domain 1"/>
    <property type="match status" value="1"/>
</dbReference>
<dbReference type="InterPro" id="IPR057336">
    <property type="entry name" value="GerAC_N"/>
</dbReference>
<dbReference type="Pfam" id="PF05504">
    <property type="entry name" value="Spore_GerAC"/>
    <property type="match status" value="1"/>
</dbReference>
<dbReference type="InterPro" id="IPR038501">
    <property type="entry name" value="Spore_GerAC_C_sf"/>
</dbReference>
<reference evidence="11 12" key="1">
    <citation type="submission" date="2019-07" db="EMBL/GenBank/DDBJ databases">
        <title>Genomic Encyclopedia of Type Strains, Phase III (KMG-III): the genomes of soil and plant-associated and newly described type strains.</title>
        <authorList>
            <person name="Whitman W."/>
        </authorList>
    </citation>
    <scope>NUCLEOTIDE SEQUENCE [LARGE SCALE GENOMIC DNA]</scope>
    <source>
        <strain evidence="11 12">BL24</strain>
    </source>
</reference>
<dbReference type="Pfam" id="PF25198">
    <property type="entry name" value="Spore_GerAC_N"/>
    <property type="match status" value="1"/>
</dbReference>